<name>A0A5B8S224_9SPHN</name>
<feature type="coiled-coil region" evidence="1">
    <location>
        <begin position="36"/>
        <end position="84"/>
    </location>
</feature>
<evidence type="ECO:0000256" key="2">
    <source>
        <dbReference type="SAM" id="SignalP"/>
    </source>
</evidence>
<dbReference type="RefSeq" id="WP_147088738.1">
    <property type="nucleotide sequence ID" value="NZ_BAABJD010000002.1"/>
</dbReference>
<reference evidence="3 4" key="1">
    <citation type="journal article" date="2013" name="J. Microbiol. Biotechnol.">
        <title>Novosphingobium ginsenosidimutans sp. nov., with the ability to convert ginsenoside.</title>
        <authorList>
            <person name="Kim J.K."/>
            <person name="He D."/>
            <person name="Liu Q.M."/>
            <person name="Park H.Y."/>
            <person name="Jung M.S."/>
            <person name="Yoon M.H."/>
            <person name="Kim S.C."/>
            <person name="Im W.T."/>
        </authorList>
    </citation>
    <scope>NUCLEOTIDE SEQUENCE [LARGE SCALE GENOMIC DNA]</scope>
    <source>
        <strain evidence="3 4">FW-6</strain>
    </source>
</reference>
<dbReference type="OrthoDB" id="9807854at2"/>
<evidence type="ECO:0008006" key="5">
    <source>
        <dbReference type="Google" id="ProtNLM"/>
    </source>
</evidence>
<feature type="signal peptide" evidence="2">
    <location>
        <begin position="1"/>
        <end position="24"/>
    </location>
</feature>
<evidence type="ECO:0000256" key="1">
    <source>
        <dbReference type="SAM" id="Coils"/>
    </source>
</evidence>
<dbReference type="InterPro" id="IPR023614">
    <property type="entry name" value="Porin_dom_sf"/>
</dbReference>
<dbReference type="SUPFAM" id="SSF56935">
    <property type="entry name" value="Porins"/>
    <property type="match status" value="1"/>
</dbReference>
<dbReference type="Pfam" id="PF07396">
    <property type="entry name" value="Porin_O_P"/>
    <property type="match status" value="1"/>
</dbReference>
<proteinExistence type="predicted"/>
<keyword evidence="4" id="KW-1185">Reference proteome</keyword>
<evidence type="ECO:0000313" key="3">
    <source>
        <dbReference type="EMBL" id="QEA14757.1"/>
    </source>
</evidence>
<feature type="chain" id="PRO_5023019025" description="Porin" evidence="2">
    <location>
        <begin position="25"/>
        <end position="542"/>
    </location>
</feature>
<accession>A0A5B8S224</accession>
<protein>
    <recommendedName>
        <fullName evidence="5">Porin</fullName>
    </recommendedName>
</protein>
<sequence length="542" mass="57177">MNTGLRISAIAVAVSLGWASPALAGAKEDAAMREELAAMRAQMQALAARVDSLEGQLDSAKARAESAEARAAAALAQAEAAKTDAASAAKAAKSAEPAFAVNWKGAPELSTKDGWSFKPRGRLHLDAGTISSPGALTTPSLGGNLRVRRVRLGAEGTMPGGLGYKAEFDFANSSVALADFLVSYSPANAPITVRFGNFETMDGMEQITSSNYISFMERASFNDAFLNSRRLGAAVAYKGKNDDWRAEVGLFAAHSLDSSLDNNGWIGAARLTYMPKALGGQLHLGVNYQYRDFASNISGGTSTGTNMPSTNQLARYRARPNSQLTDVRFVDTGSFAAKGDSILGVEAAGIFGPLHVAGEAQWLKARGYKAGDLATGTDAFSGGNSAVVPVTNPGFFGAYGEVGYFLTGDTRGYKRGDGTWTRTKVLKPISKGGAGAIQIVGRYEYLDLSDEDLVSGPTNNFATGATSLAALNARLGRGGTQSSYLVGVNWYLNDYLRLMLNYGRIEVEGGPQAAIVDPASTLPVNQRNYGVNVLQSRLQFDF</sequence>
<organism evidence="3 4">
    <name type="scientific">Novosphingobium ginsenosidimutans</name>
    <dbReference type="NCBI Taxonomy" id="1176536"/>
    <lineage>
        <taxon>Bacteria</taxon>
        <taxon>Pseudomonadati</taxon>
        <taxon>Pseudomonadota</taxon>
        <taxon>Alphaproteobacteria</taxon>
        <taxon>Sphingomonadales</taxon>
        <taxon>Sphingomonadaceae</taxon>
        <taxon>Novosphingobium</taxon>
    </lineage>
</organism>
<gene>
    <name evidence="3" type="ORF">FRF71_00665</name>
</gene>
<dbReference type="Proteomes" id="UP000321172">
    <property type="component" value="Chromosome"/>
</dbReference>
<evidence type="ECO:0000313" key="4">
    <source>
        <dbReference type="Proteomes" id="UP000321172"/>
    </source>
</evidence>
<dbReference type="Gene3D" id="2.40.160.10">
    <property type="entry name" value="Porin"/>
    <property type="match status" value="1"/>
</dbReference>
<dbReference type="AlphaFoldDB" id="A0A5B8S224"/>
<keyword evidence="2" id="KW-0732">Signal</keyword>
<dbReference type="EMBL" id="CP042345">
    <property type="protein sequence ID" value="QEA14757.1"/>
    <property type="molecule type" value="Genomic_DNA"/>
</dbReference>
<dbReference type="InterPro" id="IPR010870">
    <property type="entry name" value="Porin_O/P"/>
</dbReference>
<dbReference type="KEGG" id="ngf:FRF71_00665"/>
<keyword evidence="1" id="KW-0175">Coiled coil</keyword>